<organism evidence="2 3">
    <name type="scientific">Allosphingosinicella deserti</name>
    <dbReference type="NCBI Taxonomy" id="2116704"/>
    <lineage>
        <taxon>Bacteria</taxon>
        <taxon>Pseudomonadati</taxon>
        <taxon>Pseudomonadota</taxon>
        <taxon>Alphaproteobacteria</taxon>
        <taxon>Sphingomonadales</taxon>
        <taxon>Sphingomonadaceae</taxon>
        <taxon>Allosphingosinicella</taxon>
    </lineage>
</organism>
<dbReference type="InterPro" id="IPR054189">
    <property type="entry name" value="DUF6894"/>
</dbReference>
<dbReference type="RefSeq" id="WP_106515549.1">
    <property type="nucleotide sequence ID" value="NZ_PXYI01000010.1"/>
</dbReference>
<reference evidence="2 3" key="1">
    <citation type="submission" date="2018-03" db="EMBL/GenBank/DDBJ databases">
        <title>The draft genome of Sphingosinicella sp. GL-C-18.</title>
        <authorList>
            <person name="Liu L."/>
            <person name="Li L."/>
            <person name="Liang L."/>
            <person name="Zhang X."/>
            <person name="Wang T."/>
        </authorList>
    </citation>
    <scope>NUCLEOTIDE SEQUENCE [LARGE SCALE GENOMIC DNA]</scope>
    <source>
        <strain evidence="2 3">GL-C-18</strain>
    </source>
</reference>
<dbReference type="AlphaFoldDB" id="A0A2P7QGJ7"/>
<sequence length="107" mass="12505">MRVDPYPLGTQSKARSRRVMENLARPRVEQHVPRYYFNVCCDRFEATDVVGEYCRDQGAAHQEALRAARAIVRKQLLAEDLPQHGWIEVEDERHETILRVPLRSVAY</sequence>
<dbReference type="EMBL" id="PXYI01000010">
    <property type="protein sequence ID" value="PSJ37108.1"/>
    <property type="molecule type" value="Genomic_DNA"/>
</dbReference>
<evidence type="ECO:0000313" key="2">
    <source>
        <dbReference type="EMBL" id="PSJ37108.1"/>
    </source>
</evidence>
<gene>
    <name evidence="2" type="ORF">C7I55_23895</name>
</gene>
<protein>
    <recommendedName>
        <fullName evidence="1">DUF6894 domain-containing protein</fullName>
    </recommendedName>
</protein>
<feature type="domain" description="DUF6894" evidence="1">
    <location>
        <begin position="34"/>
        <end position="102"/>
    </location>
</feature>
<accession>A0A2P7QGJ7</accession>
<comment type="caution">
    <text evidence="2">The sequence shown here is derived from an EMBL/GenBank/DDBJ whole genome shotgun (WGS) entry which is preliminary data.</text>
</comment>
<dbReference type="Proteomes" id="UP000241167">
    <property type="component" value="Unassembled WGS sequence"/>
</dbReference>
<proteinExistence type="predicted"/>
<name>A0A2P7QGJ7_9SPHN</name>
<dbReference type="OrthoDB" id="7596092at2"/>
<evidence type="ECO:0000313" key="3">
    <source>
        <dbReference type="Proteomes" id="UP000241167"/>
    </source>
</evidence>
<keyword evidence="3" id="KW-1185">Reference proteome</keyword>
<evidence type="ECO:0000259" key="1">
    <source>
        <dbReference type="Pfam" id="PF21834"/>
    </source>
</evidence>
<dbReference type="Pfam" id="PF21834">
    <property type="entry name" value="DUF6894"/>
    <property type="match status" value="1"/>
</dbReference>